<accession>A0A1G6KP56</accession>
<dbReference type="RefSeq" id="WP_090796069.1">
    <property type="nucleotide sequence ID" value="NZ_FMYI01000006.1"/>
</dbReference>
<evidence type="ECO:0000313" key="1">
    <source>
        <dbReference type="EMBL" id="SDC32830.1"/>
    </source>
</evidence>
<dbReference type="EMBL" id="FMYI01000006">
    <property type="protein sequence ID" value="SDC32830.1"/>
    <property type="molecule type" value="Genomic_DNA"/>
</dbReference>
<dbReference type="AlphaFoldDB" id="A0A1G6KP56"/>
<organism evidence="1 2">
    <name type="scientific">Pelagirhabdus alkalitolerans</name>
    <dbReference type="NCBI Taxonomy" id="1612202"/>
    <lineage>
        <taxon>Bacteria</taxon>
        <taxon>Bacillati</taxon>
        <taxon>Bacillota</taxon>
        <taxon>Bacilli</taxon>
        <taxon>Bacillales</taxon>
        <taxon>Bacillaceae</taxon>
        <taxon>Pelagirhabdus</taxon>
    </lineage>
</organism>
<dbReference type="Proteomes" id="UP000242949">
    <property type="component" value="Unassembled WGS sequence"/>
</dbReference>
<sequence length="87" mass="9852">MTREAVNISIELAPKGEGCRLVAAQEAEGEIQLTILDENSGFVYFPLDQLNKQSDCIQRYIHPLIPDIKNGHYQTKLVDMQDEEICC</sequence>
<name>A0A1G6KP56_9BACI</name>
<evidence type="ECO:0000313" key="2">
    <source>
        <dbReference type="Proteomes" id="UP000242949"/>
    </source>
</evidence>
<reference evidence="2" key="1">
    <citation type="submission" date="2016-09" db="EMBL/GenBank/DDBJ databases">
        <authorList>
            <person name="Varghese N."/>
            <person name="Submissions S."/>
        </authorList>
    </citation>
    <scope>NUCLEOTIDE SEQUENCE [LARGE SCALE GENOMIC DNA]</scope>
    <source>
        <strain evidence="2">S5</strain>
    </source>
</reference>
<gene>
    <name evidence="1" type="ORF">SAMN05421734_106159</name>
</gene>
<dbReference type="OrthoDB" id="2971891at2"/>
<proteinExistence type="predicted"/>
<keyword evidence="2" id="KW-1185">Reference proteome</keyword>
<protein>
    <submittedName>
        <fullName evidence="1">Uncharacterized protein</fullName>
    </submittedName>
</protein>